<protein>
    <recommendedName>
        <fullName evidence="3">Response regulator</fullName>
    </recommendedName>
</protein>
<comment type="caution">
    <text evidence="1">The sequence shown here is derived from an EMBL/GenBank/DDBJ whole genome shotgun (WGS) entry which is preliminary data.</text>
</comment>
<accession>A0ABT1MUG7</accession>
<reference evidence="1 2" key="1">
    <citation type="submission" date="2022-03" db="EMBL/GenBank/DDBJ databases">
        <authorList>
            <person name="He Y."/>
        </authorList>
    </citation>
    <scope>NUCLEOTIDE SEQUENCE [LARGE SCALE GENOMIC DNA]</scope>
    <source>
        <strain evidence="1 2">TK19116</strain>
    </source>
</reference>
<gene>
    <name evidence="1" type="ORF">MLD63_08705</name>
</gene>
<dbReference type="RefSeq" id="WP_255329474.1">
    <property type="nucleotide sequence ID" value="NZ_JAKZEU010000002.1"/>
</dbReference>
<dbReference type="Gene3D" id="3.40.50.2300">
    <property type="match status" value="1"/>
</dbReference>
<sequence>MIHARRQSTGLSLAADGDFDAAILDVNLGRNMTCEPIAEALRERGVPFLLHTGDLQESGELVERIGAPIAQKPMASDRLIGMVSEILA</sequence>
<name>A0ABT1MUG7_9RHOB</name>
<organism evidence="1 2">
    <name type="scientific">Paracoccus albicereus</name>
    <dbReference type="NCBI Taxonomy" id="2922394"/>
    <lineage>
        <taxon>Bacteria</taxon>
        <taxon>Pseudomonadati</taxon>
        <taxon>Pseudomonadota</taxon>
        <taxon>Alphaproteobacteria</taxon>
        <taxon>Rhodobacterales</taxon>
        <taxon>Paracoccaceae</taxon>
        <taxon>Paracoccus</taxon>
    </lineage>
</organism>
<proteinExistence type="predicted"/>
<dbReference type="EMBL" id="JAKZEU010000002">
    <property type="protein sequence ID" value="MCQ0970501.1"/>
    <property type="molecule type" value="Genomic_DNA"/>
</dbReference>
<dbReference type="Proteomes" id="UP001203945">
    <property type="component" value="Unassembled WGS sequence"/>
</dbReference>
<keyword evidence="2" id="KW-1185">Reference proteome</keyword>
<evidence type="ECO:0000313" key="1">
    <source>
        <dbReference type="EMBL" id="MCQ0970501.1"/>
    </source>
</evidence>
<evidence type="ECO:0000313" key="2">
    <source>
        <dbReference type="Proteomes" id="UP001203945"/>
    </source>
</evidence>
<evidence type="ECO:0008006" key="3">
    <source>
        <dbReference type="Google" id="ProtNLM"/>
    </source>
</evidence>